<dbReference type="OrthoDB" id="2264205at2759"/>
<evidence type="ECO:0000313" key="3">
    <source>
        <dbReference type="Proteomes" id="UP000603453"/>
    </source>
</evidence>
<feature type="region of interest" description="Disordered" evidence="1">
    <location>
        <begin position="1"/>
        <end position="21"/>
    </location>
</feature>
<gene>
    <name evidence="2" type="ORF">INT47_012963</name>
</gene>
<feature type="compositionally biased region" description="Acidic residues" evidence="1">
    <location>
        <begin position="288"/>
        <end position="298"/>
    </location>
</feature>
<protein>
    <submittedName>
        <fullName evidence="2">Uncharacterized protein</fullName>
    </submittedName>
</protein>
<proteinExistence type="predicted"/>
<organism evidence="2 3">
    <name type="scientific">Mucor saturninus</name>
    <dbReference type="NCBI Taxonomy" id="64648"/>
    <lineage>
        <taxon>Eukaryota</taxon>
        <taxon>Fungi</taxon>
        <taxon>Fungi incertae sedis</taxon>
        <taxon>Mucoromycota</taxon>
        <taxon>Mucoromycotina</taxon>
        <taxon>Mucoromycetes</taxon>
        <taxon>Mucorales</taxon>
        <taxon>Mucorineae</taxon>
        <taxon>Mucoraceae</taxon>
        <taxon>Mucor</taxon>
    </lineage>
</organism>
<reference evidence="2" key="1">
    <citation type="submission" date="2020-12" db="EMBL/GenBank/DDBJ databases">
        <title>Metabolic potential, ecology and presence of endohyphal bacteria is reflected in genomic diversity of Mucoromycotina.</title>
        <authorList>
            <person name="Muszewska A."/>
            <person name="Okrasinska A."/>
            <person name="Steczkiewicz K."/>
            <person name="Drgas O."/>
            <person name="Orlowska M."/>
            <person name="Perlinska-Lenart U."/>
            <person name="Aleksandrzak-Piekarczyk T."/>
            <person name="Szatraj K."/>
            <person name="Zielenkiewicz U."/>
            <person name="Pilsyk S."/>
            <person name="Malc E."/>
            <person name="Mieczkowski P."/>
            <person name="Kruszewska J.S."/>
            <person name="Biernat P."/>
            <person name="Pawlowska J."/>
        </authorList>
    </citation>
    <scope>NUCLEOTIDE SEQUENCE</scope>
    <source>
        <strain evidence="2">WA0000017839</strain>
    </source>
</reference>
<name>A0A8H7V2S9_9FUNG</name>
<feature type="region of interest" description="Disordered" evidence="1">
    <location>
        <begin position="270"/>
        <end position="303"/>
    </location>
</feature>
<dbReference type="Proteomes" id="UP000603453">
    <property type="component" value="Unassembled WGS sequence"/>
</dbReference>
<evidence type="ECO:0000256" key="1">
    <source>
        <dbReference type="SAM" id="MobiDB-lite"/>
    </source>
</evidence>
<accession>A0A8H7V2S9</accession>
<evidence type="ECO:0000313" key="2">
    <source>
        <dbReference type="EMBL" id="KAG2199329.1"/>
    </source>
</evidence>
<keyword evidence="3" id="KW-1185">Reference proteome</keyword>
<dbReference type="EMBL" id="JAEPRD010000098">
    <property type="protein sequence ID" value="KAG2199329.1"/>
    <property type="molecule type" value="Genomic_DNA"/>
</dbReference>
<comment type="caution">
    <text evidence="2">The sequence shown here is derived from an EMBL/GenBank/DDBJ whole genome shotgun (WGS) entry which is preliminary data.</text>
</comment>
<sequence length="349" mass="39666">MALSAKKQKQPPPGPQNGISYRDAVTKRVPTTKKSLIDNDILAKQVSGDMRDLVKVSYSTFRKFQRSQMLNISLPLFTKIHPSNEILTKFTAEGVYYEKLKSRLLPCPAIEGDGKVIQLSLSEIPLLPEPEILEGLRYTIIQQLTGQSYATLQHTINWNEEEYCYATFPDMPTWCRYCHSEDHTSTNVKKRLLVFCATRDKYGHRAAEYAKPDASEELMKSKWAPSIETTISATGHHKKHVPVEQIDLTLGDNFEVEKRTILDEQLYSDSDMDDFDYNPNDEIKDTQSDNEDDEDEYGTDTSMHTIHSEINIKSQNATQGTFKTFKTFVGSVSNVQGDPEPSPKDKNNL</sequence>
<dbReference type="AlphaFoldDB" id="A0A8H7V2S9"/>